<dbReference type="AlphaFoldDB" id="X1VFR1"/>
<sequence length="70" mass="8100">MKAKEQNIYCDAYMEVLKFQRQLEQVNSLQELREIAKSLKGEDALKFGSCIGERALALRFQELEKAVTTF</sequence>
<proteinExistence type="predicted"/>
<comment type="caution">
    <text evidence="1">The sequence shown here is derived from an EMBL/GenBank/DDBJ whole genome shotgun (WGS) entry which is preliminary data.</text>
</comment>
<accession>X1VFR1</accession>
<organism evidence="1">
    <name type="scientific">marine sediment metagenome</name>
    <dbReference type="NCBI Taxonomy" id="412755"/>
    <lineage>
        <taxon>unclassified sequences</taxon>
        <taxon>metagenomes</taxon>
        <taxon>ecological metagenomes</taxon>
    </lineage>
</organism>
<protein>
    <submittedName>
        <fullName evidence="1">Uncharacterized protein</fullName>
    </submittedName>
</protein>
<gene>
    <name evidence="1" type="ORF">S12H4_50420</name>
</gene>
<name>X1VFR1_9ZZZZ</name>
<dbReference type="EMBL" id="BARW01031746">
    <property type="protein sequence ID" value="GAJ05775.1"/>
    <property type="molecule type" value="Genomic_DNA"/>
</dbReference>
<evidence type="ECO:0000313" key="1">
    <source>
        <dbReference type="EMBL" id="GAJ05775.1"/>
    </source>
</evidence>
<reference evidence="1" key="1">
    <citation type="journal article" date="2014" name="Front. Microbiol.">
        <title>High frequency of phylogenetically diverse reductive dehalogenase-homologous genes in deep subseafloor sedimentary metagenomes.</title>
        <authorList>
            <person name="Kawai M."/>
            <person name="Futagami T."/>
            <person name="Toyoda A."/>
            <person name="Takaki Y."/>
            <person name="Nishi S."/>
            <person name="Hori S."/>
            <person name="Arai W."/>
            <person name="Tsubouchi T."/>
            <person name="Morono Y."/>
            <person name="Uchiyama I."/>
            <person name="Ito T."/>
            <person name="Fujiyama A."/>
            <person name="Inagaki F."/>
            <person name="Takami H."/>
        </authorList>
    </citation>
    <scope>NUCLEOTIDE SEQUENCE</scope>
    <source>
        <strain evidence="1">Expedition CK06-06</strain>
    </source>
</reference>